<dbReference type="GO" id="GO:0051539">
    <property type="term" value="F:4 iron, 4 sulfur cluster binding"/>
    <property type="evidence" value="ECO:0007669"/>
    <property type="project" value="UniProtKB-KW"/>
</dbReference>
<evidence type="ECO:0000259" key="5">
    <source>
        <dbReference type="PROSITE" id="PS51379"/>
    </source>
</evidence>
<dbReference type="Gene3D" id="3.30.70.20">
    <property type="match status" value="2"/>
</dbReference>
<evidence type="ECO:0000256" key="4">
    <source>
        <dbReference type="ARBA" id="ARBA00023014"/>
    </source>
</evidence>
<keyword evidence="2" id="KW-0479">Metal-binding</keyword>
<feature type="domain" description="4Fe-4S ferredoxin-type" evidence="5">
    <location>
        <begin position="77"/>
        <end position="106"/>
    </location>
</feature>
<dbReference type="GO" id="GO:0046872">
    <property type="term" value="F:metal ion binding"/>
    <property type="evidence" value="ECO:0007669"/>
    <property type="project" value="UniProtKB-KW"/>
</dbReference>
<gene>
    <name evidence="6" type="ORF">TBCH5v1_0642</name>
</gene>
<dbReference type="CDD" id="cd16374">
    <property type="entry name" value="DMSOR_beta_like"/>
    <property type="match status" value="1"/>
</dbReference>
<keyword evidence="4" id="KW-0411">Iron-sulfur</keyword>
<evidence type="ECO:0000313" key="6">
    <source>
        <dbReference type="EMBL" id="ALM74602.1"/>
    </source>
</evidence>
<sequence length="168" mass="18635">MAYGGERMKKILHVDYNLCIGCETCQGVCDFIHDGKPNIRIYYTMSGLPIPINCRHCERAPCMDICPVGAISKDHEGAVIIDIHKCIGCLMCLAVCPFGVPSFNPKVKAVTKCDMCASRRKEGLNPACEEMCPAEAIFFGEPGIVEDRIRRRTAEKIARERILATNLL</sequence>
<evidence type="ECO:0000313" key="7">
    <source>
        <dbReference type="Proteomes" id="UP000066042"/>
    </source>
</evidence>
<evidence type="ECO:0000256" key="1">
    <source>
        <dbReference type="ARBA" id="ARBA00022485"/>
    </source>
</evidence>
<dbReference type="Pfam" id="PF13247">
    <property type="entry name" value="Fer4_11"/>
    <property type="match status" value="1"/>
</dbReference>
<dbReference type="PROSITE" id="PS51379">
    <property type="entry name" value="4FE4S_FER_2"/>
    <property type="match status" value="3"/>
</dbReference>
<organism evidence="6 7">
    <name type="scientific">Thermococcus barophilus</name>
    <dbReference type="NCBI Taxonomy" id="55802"/>
    <lineage>
        <taxon>Archaea</taxon>
        <taxon>Methanobacteriati</taxon>
        <taxon>Methanobacteriota</taxon>
        <taxon>Thermococci</taxon>
        <taxon>Thermococcales</taxon>
        <taxon>Thermococcaceae</taxon>
        <taxon>Thermococcus</taxon>
    </lineage>
</organism>
<dbReference type="PANTHER" id="PTHR43177">
    <property type="entry name" value="PROTEIN NRFC"/>
    <property type="match status" value="1"/>
</dbReference>
<keyword evidence="1" id="KW-0004">4Fe-4S</keyword>
<dbReference type="SUPFAM" id="SSF54862">
    <property type="entry name" value="4Fe-4S ferredoxins"/>
    <property type="match status" value="1"/>
</dbReference>
<evidence type="ECO:0000256" key="3">
    <source>
        <dbReference type="ARBA" id="ARBA00023004"/>
    </source>
</evidence>
<reference evidence="6 7" key="1">
    <citation type="journal article" date="2016" name="Genome Announc.">
        <title>Complete genome sequence of the hyperthermophilic and piezophilic archaeon Thermococcus barophilus Ch5, capable of growth at the expense of hydrogenogenesis from carbon monoxide and formate.</title>
        <authorList>
            <person name="Oger P."/>
            <person name="Sokolova T.G."/>
            <person name="Kozhevnikova D.A."/>
            <person name="Taranov E.A."/>
            <person name="Vannier P."/>
            <person name="Lee H.S."/>
            <person name="Kwon K.K."/>
            <person name="Kang S.G."/>
            <person name="Lee J.H."/>
            <person name="Bonch-Osmolovskaya E.A."/>
            <person name="Lebedinsky A.V."/>
        </authorList>
    </citation>
    <scope>NUCLEOTIDE SEQUENCE [LARGE SCALE GENOMIC DNA]</scope>
    <source>
        <strain evidence="7">Ch5</strain>
    </source>
</reference>
<proteinExistence type="predicted"/>
<protein>
    <submittedName>
        <fullName evidence="6">4Fe-4S cluster-binding protein</fullName>
    </submittedName>
</protein>
<dbReference type="EMBL" id="CP013050">
    <property type="protein sequence ID" value="ALM74602.1"/>
    <property type="molecule type" value="Genomic_DNA"/>
</dbReference>
<dbReference type="AlphaFoldDB" id="A0A0S1X9Y5"/>
<dbReference type="PANTHER" id="PTHR43177:SF3">
    <property type="entry name" value="PROTEIN NRFC HOMOLOG"/>
    <property type="match status" value="1"/>
</dbReference>
<dbReference type="InterPro" id="IPR050954">
    <property type="entry name" value="ET_IronSulfur_Cluster-Binding"/>
</dbReference>
<dbReference type="STRING" id="55802.TBCH5v1_0642"/>
<evidence type="ECO:0000256" key="2">
    <source>
        <dbReference type="ARBA" id="ARBA00022723"/>
    </source>
</evidence>
<dbReference type="PATRIC" id="fig|55802.8.peg.635"/>
<accession>A0A0S1X9Y5</accession>
<dbReference type="GO" id="GO:0016491">
    <property type="term" value="F:oxidoreductase activity"/>
    <property type="evidence" value="ECO:0007669"/>
    <property type="project" value="UniProtKB-ARBA"/>
</dbReference>
<dbReference type="InterPro" id="IPR017896">
    <property type="entry name" value="4Fe4S_Fe-S-bd"/>
</dbReference>
<feature type="domain" description="4Fe-4S ferredoxin-type" evidence="5">
    <location>
        <begin position="10"/>
        <end position="29"/>
    </location>
</feature>
<dbReference type="Proteomes" id="UP000066042">
    <property type="component" value="Chromosome"/>
</dbReference>
<dbReference type="InterPro" id="IPR017900">
    <property type="entry name" value="4Fe4S_Fe_S_CS"/>
</dbReference>
<feature type="domain" description="4Fe-4S ferredoxin-type" evidence="5">
    <location>
        <begin position="45"/>
        <end position="76"/>
    </location>
</feature>
<keyword evidence="3" id="KW-0408">Iron</keyword>
<name>A0A0S1X9Y5_THEBA</name>
<dbReference type="PROSITE" id="PS00198">
    <property type="entry name" value="4FE4S_FER_1"/>
    <property type="match status" value="1"/>
</dbReference>